<comment type="caution">
    <text evidence="2">The sequence shown here is derived from an EMBL/GenBank/DDBJ whole genome shotgun (WGS) entry which is preliminary data.</text>
</comment>
<keyword evidence="1" id="KW-0732">Signal</keyword>
<feature type="chain" id="PRO_5020755744" evidence="1">
    <location>
        <begin position="25"/>
        <end position="373"/>
    </location>
</feature>
<evidence type="ECO:0000256" key="1">
    <source>
        <dbReference type="SAM" id="SignalP"/>
    </source>
</evidence>
<dbReference type="SUPFAM" id="SSF53474">
    <property type="entry name" value="alpha/beta-Hydrolases"/>
    <property type="match status" value="1"/>
</dbReference>
<keyword evidence="3" id="KW-1185">Reference proteome</keyword>
<evidence type="ECO:0000313" key="2">
    <source>
        <dbReference type="EMBL" id="TCS38850.1"/>
    </source>
</evidence>
<organism evidence="2 3">
    <name type="scientific">Reinekea marinisedimentorum</name>
    <dbReference type="NCBI Taxonomy" id="230495"/>
    <lineage>
        <taxon>Bacteria</taxon>
        <taxon>Pseudomonadati</taxon>
        <taxon>Pseudomonadota</taxon>
        <taxon>Gammaproteobacteria</taxon>
        <taxon>Oceanospirillales</taxon>
        <taxon>Saccharospirillaceae</taxon>
        <taxon>Reinekea</taxon>
    </lineage>
</organism>
<reference evidence="2 3" key="1">
    <citation type="submission" date="2019-03" db="EMBL/GenBank/DDBJ databases">
        <title>Genomic Encyclopedia of Archaeal and Bacterial Type Strains, Phase II (KMG-II): from individual species to whole genera.</title>
        <authorList>
            <person name="Goeker M."/>
        </authorList>
    </citation>
    <scope>NUCLEOTIDE SEQUENCE [LARGE SCALE GENOMIC DNA]</scope>
    <source>
        <strain evidence="2 3">DSM 15388</strain>
    </source>
</reference>
<dbReference type="EMBL" id="SLZR01000014">
    <property type="protein sequence ID" value="TCS38850.1"/>
    <property type="molecule type" value="Genomic_DNA"/>
</dbReference>
<dbReference type="InterPro" id="IPR014586">
    <property type="entry name" value="UCP033909"/>
</dbReference>
<dbReference type="Pfam" id="PF05990">
    <property type="entry name" value="DUF900"/>
    <property type="match status" value="1"/>
</dbReference>
<dbReference type="InterPro" id="IPR010297">
    <property type="entry name" value="DUF900_hydrolase"/>
</dbReference>
<name>A0A4V2UJ65_9GAMM</name>
<dbReference type="PIRSF" id="PIRSF033909">
    <property type="entry name" value="UCP033909"/>
    <property type="match status" value="1"/>
</dbReference>
<dbReference type="OrthoDB" id="334507at2"/>
<dbReference type="Gene3D" id="3.40.50.1820">
    <property type="entry name" value="alpha/beta hydrolase"/>
    <property type="match status" value="1"/>
</dbReference>
<accession>A0A4V2UJ65</accession>
<sequence length="373" mass="41333">MGMKVLCRVGLLAVIVFISSCANKQVVLTPVEPFNAEQEHINLLTVSTRMETDEGGVLYNGERAEGFTIKAATVAIPLEHQLGEFSYSRKGTPDLSKDFAVTQIQSLQPGEVPDWFSEEQHTNKLFIFVHGFNVHYGTALYSLAQLSYDLKVEAMPVLFSWPSRGKLNSYLYDKESATISRDTLEMLLQMAADSDDIDEIAILAHSMGSWLTVEALRQMAIRNDGNVNPKITNVILASPDIGVDVFRSQMSALTGTRPFFTIVISSDDKALSLSRILAGDADRLGAIDVNEEKYRQIMQTNVEDLLVIDSTELKTRDKTRHLKFAESPLVLSTVSDTINDLEEERLTLNLADSILLSLSQSLERVEVLSAGVK</sequence>
<gene>
    <name evidence="2" type="ORF">BCF53_11415</name>
</gene>
<dbReference type="Proteomes" id="UP000295793">
    <property type="component" value="Unassembled WGS sequence"/>
</dbReference>
<evidence type="ECO:0000313" key="3">
    <source>
        <dbReference type="Proteomes" id="UP000295793"/>
    </source>
</evidence>
<dbReference type="PROSITE" id="PS51257">
    <property type="entry name" value="PROKAR_LIPOPROTEIN"/>
    <property type="match status" value="1"/>
</dbReference>
<proteinExistence type="predicted"/>
<dbReference type="PANTHER" id="PTHR36513:SF1">
    <property type="entry name" value="TRANSMEMBRANE PROTEIN"/>
    <property type="match status" value="1"/>
</dbReference>
<dbReference type="AlphaFoldDB" id="A0A4V2UJ65"/>
<dbReference type="PANTHER" id="PTHR36513">
    <property type="entry name" value="ABC TRANSMEMBRANE TYPE-1 DOMAIN-CONTAINING PROTEIN"/>
    <property type="match status" value="1"/>
</dbReference>
<dbReference type="InterPro" id="IPR029058">
    <property type="entry name" value="AB_hydrolase_fold"/>
</dbReference>
<protein>
    <submittedName>
        <fullName evidence="2">Esterase/lipase superfamily enzyme</fullName>
    </submittedName>
</protein>
<feature type="signal peptide" evidence="1">
    <location>
        <begin position="1"/>
        <end position="24"/>
    </location>
</feature>